<dbReference type="EMBL" id="BSYO01000006">
    <property type="protein sequence ID" value="GMH06140.1"/>
    <property type="molecule type" value="Genomic_DNA"/>
</dbReference>
<reference evidence="3" key="1">
    <citation type="submission" date="2023-05" db="EMBL/GenBank/DDBJ databases">
        <title>Nepenthes gracilis genome sequencing.</title>
        <authorList>
            <person name="Fukushima K."/>
        </authorList>
    </citation>
    <scope>NUCLEOTIDE SEQUENCE</scope>
    <source>
        <strain evidence="3">SING2019-196</strain>
    </source>
</reference>
<feature type="compositionally biased region" description="Polar residues" evidence="1">
    <location>
        <begin position="32"/>
        <end position="44"/>
    </location>
</feature>
<evidence type="ECO:0000256" key="2">
    <source>
        <dbReference type="SAM" id="Phobius"/>
    </source>
</evidence>
<evidence type="ECO:0000313" key="4">
    <source>
        <dbReference type="Proteomes" id="UP001279734"/>
    </source>
</evidence>
<keyword evidence="2" id="KW-0812">Transmembrane</keyword>
<proteinExistence type="predicted"/>
<protein>
    <submittedName>
        <fullName evidence="3">Uncharacterized protein</fullName>
    </submittedName>
</protein>
<evidence type="ECO:0000313" key="3">
    <source>
        <dbReference type="EMBL" id="GMH06140.1"/>
    </source>
</evidence>
<keyword evidence="2" id="KW-1133">Transmembrane helix</keyword>
<comment type="caution">
    <text evidence="3">The sequence shown here is derived from an EMBL/GenBank/DDBJ whole genome shotgun (WGS) entry which is preliminary data.</text>
</comment>
<organism evidence="3 4">
    <name type="scientific">Nepenthes gracilis</name>
    <name type="common">Slender pitcher plant</name>
    <dbReference type="NCBI Taxonomy" id="150966"/>
    <lineage>
        <taxon>Eukaryota</taxon>
        <taxon>Viridiplantae</taxon>
        <taxon>Streptophyta</taxon>
        <taxon>Embryophyta</taxon>
        <taxon>Tracheophyta</taxon>
        <taxon>Spermatophyta</taxon>
        <taxon>Magnoliopsida</taxon>
        <taxon>eudicotyledons</taxon>
        <taxon>Gunneridae</taxon>
        <taxon>Pentapetalae</taxon>
        <taxon>Caryophyllales</taxon>
        <taxon>Nepenthaceae</taxon>
        <taxon>Nepenthes</taxon>
    </lineage>
</organism>
<feature type="compositionally biased region" description="Basic residues" evidence="1">
    <location>
        <begin position="17"/>
        <end position="28"/>
    </location>
</feature>
<accession>A0AAD3S7Z0</accession>
<sequence>MAVDVVVDYQWKRVHHVNSRSANHKSSRKNMPAQQDVASKNLTPGDSLAGSGNPLSLDGHHAGDNALCLNLGHAVNSTSEQEASDANHKFSPSGLFLELLELPTCCCYDPAREAHCADDGFGALMLLLNMLGGSWFYALLVCYFMLKLLSLLKSLLKQGLDASVEL</sequence>
<dbReference type="Proteomes" id="UP001279734">
    <property type="component" value="Unassembled WGS sequence"/>
</dbReference>
<keyword evidence="2" id="KW-0472">Membrane</keyword>
<gene>
    <name evidence="3" type="ORF">Nepgr_007980</name>
</gene>
<keyword evidence="4" id="KW-1185">Reference proteome</keyword>
<feature type="region of interest" description="Disordered" evidence="1">
    <location>
        <begin position="17"/>
        <end position="45"/>
    </location>
</feature>
<name>A0AAD3S7Z0_NEPGR</name>
<dbReference type="AlphaFoldDB" id="A0AAD3S7Z0"/>
<feature type="transmembrane region" description="Helical" evidence="2">
    <location>
        <begin position="121"/>
        <end position="146"/>
    </location>
</feature>
<evidence type="ECO:0000256" key="1">
    <source>
        <dbReference type="SAM" id="MobiDB-lite"/>
    </source>
</evidence>